<keyword evidence="1" id="KW-1133">Transmembrane helix</keyword>
<reference evidence="3 4" key="1">
    <citation type="submission" date="2019-07" db="EMBL/GenBank/DDBJ databases">
        <title>Draft genome assembly of a fouling barnacle, Amphibalanus amphitrite (Darwin, 1854): The first reference genome for Thecostraca.</title>
        <authorList>
            <person name="Kim W."/>
        </authorList>
    </citation>
    <scope>NUCLEOTIDE SEQUENCE [LARGE SCALE GENOMIC DNA]</scope>
    <source>
        <strain evidence="3">SNU_AA5</strain>
        <tissue evidence="3">Soma without cirri and trophi</tissue>
    </source>
</reference>
<dbReference type="OrthoDB" id="6159439at2759"/>
<keyword evidence="1" id="KW-0812">Transmembrane</keyword>
<keyword evidence="1" id="KW-0472">Membrane</keyword>
<dbReference type="SMART" id="SM01025">
    <property type="entry name" value="BEN"/>
    <property type="match status" value="1"/>
</dbReference>
<organism evidence="3 4">
    <name type="scientific">Amphibalanus amphitrite</name>
    <name type="common">Striped barnacle</name>
    <name type="synonym">Balanus amphitrite</name>
    <dbReference type="NCBI Taxonomy" id="1232801"/>
    <lineage>
        <taxon>Eukaryota</taxon>
        <taxon>Metazoa</taxon>
        <taxon>Ecdysozoa</taxon>
        <taxon>Arthropoda</taxon>
        <taxon>Crustacea</taxon>
        <taxon>Multicrustacea</taxon>
        <taxon>Cirripedia</taxon>
        <taxon>Thoracica</taxon>
        <taxon>Thoracicalcarea</taxon>
        <taxon>Balanomorpha</taxon>
        <taxon>Balanoidea</taxon>
        <taxon>Balanidae</taxon>
        <taxon>Amphibalaninae</taxon>
        <taxon>Amphibalanus</taxon>
    </lineage>
</organism>
<accession>A0A6A4W2T8</accession>
<dbReference type="EMBL" id="VIIS01001075">
    <property type="protein sequence ID" value="KAF0302277.1"/>
    <property type="molecule type" value="Genomic_DNA"/>
</dbReference>
<evidence type="ECO:0000259" key="2">
    <source>
        <dbReference type="PROSITE" id="PS51457"/>
    </source>
</evidence>
<evidence type="ECO:0000313" key="3">
    <source>
        <dbReference type="EMBL" id="KAF0302277.1"/>
    </source>
</evidence>
<feature type="domain" description="BEN" evidence="2">
    <location>
        <begin position="114"/>
        <end position="213"/>
    </location>
</feature>
<sequence length="224" mass="25251">MHQMYTTHNTSGLNAKKFIVNVHRVVEDLVDDDHVAPSSAVISKKAAQRQHEKSHSLEVLREVQTEQLREPRDCIQCKEKDEIIGKLRKQIEVLQDINITSNSKRCLTLLVTIGPFTAITSAAFCLINFDDKKKAIRDMMMAVFGKEVLGSSSMRGQACPLNKNKGLEQPTRPALDQGKLRDVITFLVNRLKMTESEVKDVIRKKINDENSAALKAKKRAEQGQ</sequence>
<dbReference type="Pfam" id="PF10523">
    <property type="entry name" value="BEN"/>
    <property type="match status" value="1"/>
</dbReference>
<name>A0A6A4W2T8_AMPAM</name>
<dbReference type="Proteomes" id="UP000440578">
    <property type="component" value="Unassembled WGS sequence"/>
</dbReference>
<dbReference type="PROSITE" id="PS51457">
    <property type="entry name" value="BEN"/>
    <property type="match status" value="1"/>
</dbReference>
<keyword evidence="4" id="KW-1185">Reference proteome</keyword>
<evidence type="ECO:0000313" key="4">
    <source>
        <dbReference type="Proteomes" id="UP000440578"/>
    </source>
</evidence>
<dbReference type="GO" id="GO:0003677">
    <property type="term" value="F:DNA binding"/>
    <property type="evidence" value="ECO:0007669"/>
    <property type="project" value="InterPro"/>
</dbReference>
<dbReference type="Gene3D" id="1.10.10.2590">
    <property type="entry name" value="BEN domain"/>
    <property type="match status" value="1"/>
</dbReference>
<dbReference type="InterPro" id="IPR018379">
    <property type="entry name" value="BEN_domain"/>
</dbReference>
<feature type="transmembrane region" description="Helical" evidence="1">
    <location>
        <begin position="107"/>
        <end position="129"/>
    </location>
</feature>
<proteinExistence type="predicted"/>
<dbReference type="AlphaFoldDB" id="A0A6A4W2T8"/>
<comment type="caution">
    <text evidence="3">The sequence shown here is derived from an EMBL/GenBank/DDBJ whole genome shotgun (WGS) entry which is preliminary data.</text>
</comment>
<evidence type="ECO:0000256" key="1">
    <source>
        <dbReference type="SAM" id="Phobius"/>
    </source>
</evidence>
<protein>
    <submittedName>
        <fullName evidence="3">Protein insensitive</fullName>
    </submittedName>
</protein>
<gene>
    <name evidence="3" type="primary">insv</name>
    <name evidence="3" type="ORF">FJT64_025633</name>
</gene>